<name>A0A0C9RY97_9HYME</name>
<proteinExistence type="predicted"/>
<evidence type="ECO:0000259" key="4">
    <source>
        <dbReference type="PROSITE" id="PS50102"/>
    </source>
</evidence>
<evidence type="ECO:0000256" key="2">
    <source>
        <dbReference type="PROSITE-ProRule" id="PRU00176"/>
    </source>
</evidence>
<evidence type="ECO:0000256" key="1">
    <source>
        <dbReference type="ARBA" id="ARBA00022884"/>
    </source>
</evidence>
<dbReference type="SUPFAM" id="SSF54928">
    <property type="entry name" value="RNA-binding domain, RBD"/>
    <property type="match status" value="2"/>
</dbReference>
<dbReference type="EMBL" id="GBYB01012921">
    <property type="protein sequence ID" value="JAG82688.1"/>
    <property type="molecule type" value="Transcribed_RNA"/>
</dbReference>
<reference evidence="5" key="1">
    <citation type="submission" date="2015-01" db="EMBL/GenBank/DDBJ databases">
        <title>Transcriptome Assembly of Fopius arisanus.</title>
        <authorList>
            <person name="Geib S."/>
        </authorList>
    </citation>
    <scope>NUCLEOTIDE SEQUENCE</scope>
</reference>
<dbReference type="InterPro" id="IPR000504">
    <property type="entry name" value="RRM_dom"/>
</dbReference>
<feature type="domain" description="RRM" evidence="4">
    <location>
        <begin position="35"/>
        <end position="106"/>
    </location>
</feature>
<accession>A0A0C9RY97</accession>
<feature type="region of interest" description="Disordered" evidence="3">
    <location>
        <begin position="95"/>
        <end position="168"/>
    </location>
</feature>
<dbReference type="CDD" id="cd00590">
    <property type="entry name" value="RRM_SF"/>
    <property type="match status" value="1"/>
</dbReference>
<organism evidence="5">
    <name type="scientific">Fopius arisanus</name>
    <dbReference type="NCBI Taxonomy" id="64838"/>
    <lineage>
        <taxon>Eukaryota</taxon>
        <taxon>Metazoa</taxon>
        <taxon>Ecdysozoa</taxon>
        <taxon>Arthropoda</taxon>
        <taxon>Hexapoda</taxon>
        <taxon>Insecta</taxon>
        <taxon>Pterygota</taxon>
        <taxon>Neoptera</taxon>
        <taxon>Endopterygota</taxon>
        <taxon>Hymenoptera</taxon>
        <taxon>Apocrita</taxon>
        <taxon>Ichneumonoidea</taxon>
        <taxon>Braconidae</taxon>
        <taxon>Opiinae</taxon>
        <taxon>Fopius</taxon>
    </lineage>
</organism>
<dbReference type="InterPro" id="IPR012677">
    <property type="entry name" value="Nucleotide-bd_a/b_plait_sf"/>
</dbReference>
<dbReference type="Gene3D" id="3.30.70.330">
    <property type="match status" value="1"/>
</dbReference>
<evidence type="ECO:0000313" key="5">
    <source>
        <dbReference type="EMBL" id="JAG82688.1"/>
    </source>
</evidence>
<keyword evidence="1 2" id="KW-0694">RNA-binding</keyword>
<dbReference type="AlphaFoldDB" id="A0A0C9RY97"/>
<feature type="compositionally biased region" description="Basic and acidic residues" evidence="3">
    <location>
        <begin position="107"/>
        <end position="142"/>
    </location>
</feature>
<dbReference type="PROSITE" id="PS50102">
    <property type="entry name" value="RRM"/>
    <property type="match status" value="1"/>
</dbReference>
<gene>
    <name evidence="5" type="primary">RBM14</name>
    <name evidence="5" type="ORF">g.62294</name>
</gene>
<dbReference type="GO" id="GO:0003723">
    <property type="term" value="F:RNA binding"/>
    <property type="evidence" value="ECO:0007669"/>
    <property type="project" value="UniProtKB-UniRule"/>
</dbReference>
<dbReference type="SMART" id="SM00360">
    <property type="entry name" value="RRM"/>
    <property type="match status" value="2"/>
</dbReference>
<dbReference type="Pfam" id="PF00076">
    <property type="entry name" value="RRM_1"/>
    <property type="match status" value="1"/>
</dbReference>
<sequence>MSSERSSPRTPKNKWNESQERPKYYIFDAKSDTWKVYFANNAALSISKIEAFFSKYGEIVKVQQNSPRDFCFIHFKREEDVKTCAFGMRNNSTIRLRPFRSTPSRQGKHDSFDSKSSPDKEERNGKTGNDLKDGQRSGVEIHRGKKLLPNSLSSDAQSTPSSSYELSSNSISASIESIPLDPTRSSAEKKAPADDLPELIQKISIGSSNLGPLRTYGTRHPPTTEHITLQDVVVANIHESCEIDFILEMLEAFHPVCASKMKTIPEHSLRYCHVYFETSDQTQEVERIYDNAELFGKTLIVQRPGTLAANAERLS</sequence>
<evidence type="ECO:0000256" key="3">
    <source>
        <dbReference type="SAM" id="MobiDB-lite"/>
    </source>
</evidence>
<feature type="compositionally biased region" description="Low complexity" evidence="3">
    <location>
        <begin position="158"/>
        <end position="168"/>
    </location>
</feature>
<dbReference type="InterPro" id="IPR035979">
    <property type="entry name" value="RBD_domain_sf"/>
</dbReference>
<protein>
    <submittedName>
        <fullName evidence="5">RBM14 protein</fullName>
    </submittedName>
</protein>